<evidence type="ECO:0000313" key="3">
    <source>
        <dbReference type="Proteomes" id="UP000249720"/>
    </source>
</evidence>
<name>A0A2W7TMS7_9BACT</name>
<organism evidence="2 3">
    <name type="scientific">Hydrotalea sandarakina</name>
    <dbReference type="NCBI Taxonomy" id="1004304"/>
    <lineage>
        <taxon>Bacteria</taxon>
        <taxon>Pseudomonadati</taxon>
        <taxon>Bacteroidota</taxon>
        <taxon>Chitinophagia</taxon>
        <taxon>Chitinophagales</taxon>
        <taxon>Chitinophagaceae</taxon>
        <taxon>Hydrotalea</taxon>
    </lineage>
</organism>
<keyword evidence="3" id="KW-1185">Reference proteome</keyword>
<sequence>MMKYNPDMMHEKERIIHLYQQLYDGEPWLGINLKSTLQNISPTQASTRFLANCNTIWEIVNHIISWRYAVMDKMRGVNIATPANNYIVPVTDTSERAWNETLQRLEDSQNEWISFLNNFRQEDFDTVYTPGNMTYYELIHGIIQHDAYHLGQIVIFAKQAV</sequence>
<dbReference type="Pfam" id="PF12867">
    <property type="entry name" value="DinB_2"/>
    <property type="match status" value="1"/>
</dbReference>
<proteinExistence type="predicted"/>
<dbReference type="Gene3D" id="1.20.120.450">
    <property type="entry name" value="dinb family like domain"/>
    <property type="match status" value="1"/>
</dbReference>
<dbReference type="EMBL" id="QKZV01000002">
    <property type="protein sequence ID" value="PZX64492.1"/>
    <property type="molecule type" value="Genomic_DNA"/>
</dbReference>
<evidence type="ECO:0000259" key="1">
    <source>
        <dbReference type="Pfam" id="PF12867"/>
    </source>
</evidence>
<dbReference type="AlphaFoldDB" id="A0A2W7TMS7"/>
<gene>
    <name evidence="2" type="ORF">LX80_00688</name>
</gene>
<dbReference type="Proteomes" id="UP000249720">
    <property type="component" value="Unassembled WGS sequence"/>
</dbReference>
<protein>
    <submittedName>
        <fullName evidence="2">Putative damage-inducible protein DinB</fullName>
    </submittedName>
</protein>
<evidence type="ECO:0000313" key="2">
    <source>
        <dbReference type="EMBL" id="PZX64492.1"/>
    </source>
</evidence>
<accession>A0A2W7TMS7</accession>
<reference evidence="2 3" key="1">
    <citation type="submission" date="2018-06" db="EMBL/GenBank/DDBJ databases">
        <title>Genomic Encyclopedia of Archaeal and Bacterial Type Strains, Phase II (KMG-II): from individual species to whole genera.</title>
        <authorList>
            <person name="Goeker M."/>
        </authorList>
    </citation>
    <scope>NUCLEOTIDE SEQUENCE [LARGE SCALE GENOMIC DNA]</scope>
    <source>
        <strain evidence="2 3">DSM 23241</strain>
    </source>
</reference>
<comment type="caution">
    <text evidence="2">The sequence shown here is derived from an EMBL/GenBank/DDBJ whole genome shotgun (WGS) entry which is preliminary data.</text>
</comment>
<dbReference type="SUPFAM" id="SSF109854">
    <property type="entry name" value="DinB/YfiT-like putative metalloenzymes"/>
    <property type="match status" value="1"/>
</dbReference>
<dbReference type="InterPro" id="IPR024775">
    <property type="entry name" value="DinB-like"/>
</dbReference>
<dbReference type="InterPro" id="IPR034660">
    <property type="entry name" value="DinB/YfiT-like"/>
</dbReference>
<feature type="domain" description="DinB-like" evidence="1">
    <location>
        <begin position="33"/>
        <end position="153"/>
    </location>
</feature>